<dbReference type="Proteomes" id="UP000195667">
    <property type="component" value="Unassembled WGS sequence"/>
</dbReference>
<evidence type="ECO:0008006" key="3">
    <source>
        <dbReference type="Google" id="ProtNLM"/>
    </source>
</evidence>
<gene>
    <name evidence="1" type="ORF">CRENPOLYSF1_10045</name>
</gene>
<dbReference type="RefSeq" id="WP_087141962.1">
    <property type="nucleotide sequence ID" value="NZ_FUKI01000001.1"/>
</dbReference>
<reference evidence="2" key="1">
    <citation type="submission" date="2017-02" db="EMBL/GenBank/DDBJ databases">
        <authorList>
            <person name="Daims H."/>
        </authorList>
    </citation>
    <scope>NUCLEOTIDE SEQUENCE [LARGE SCALE GENOMIC DNA]</scope>
</reference>
<dbReference type="SUPFAM" id="SSF47598">
    <property type="entry name" value="Ribbon-helix-helix"/>
    <property type="match status" value="1"/>
</dbReference>
<protein>
    <recommendedName>
        <fullName evidence="3">Antitoxin ParD</fullName>
    </recommendedName>
</protein>
<evidence type="ECO:0000313" key="2">
    <source>
        <dbReference type="Proteomes" id="UP000195667"/>
    </source>
</evidence>
<dbReference type="Gene3D" id="6.10.10.120">
    <property type="entry name" value="Antitoxin ParD1-like"/>
    <property type="match status" value="1"/>
</dbReference>
<dbReference type="InterPro" id="IPR038296">
    <property type="entry name" value="ParD_sf"/>
</dbReference>
<dbReference type="InterPro" id="IPR010985">
    <property type="entry name" value="Ribbon_hlx_hlx"/>
</dbReference>
<sequence>MTRQSISFSAPNDQWLNNLLEREEYASKSEIVNDLIRKARAQQSEIELIRAKLMASEKSGFITQTREEIRAEFKAELRRNGEL</sequence>
<evidence type="ECO:0000313" key="1">
    <source>
        <dbReference type="EMBL" id="SJM89044.1"/>
    </source>
</evidence>
<dbReference type="EMBL" id="FUKI01000001">
    <property type="protein sequence ID" value="SJM89044.1"/>
    <property type="molecule type" value="Genomic_DNA"/>
</dbReference>
<dbReference type="GO" id="GO:0006355">
    <property type="term" value="P:regulation of DNA-templated transcription"/>
    <property type="evidence" value="ECO:0007669"/>
    <property type="project" value="InterPro"/>
</dbReference>
<accession>A0A1R4GYG4</accession>
<organism evidence="1 2">
    <name type="scientific">Crenothrix polyspora</name>
    <dbReference type="NCBI Taxonomy" id="360316"/>
    <lineage>
        <taxon>Bacteria</taxon>
        <taxon>Pseudomonadati</taxon>
        <taxon>Pseudomonadota</taxon>
        <taxon>Gammaproteobacteria</taxon>
        <taxon>Methylococcales</taxon>
        <taxon>Crenotrichaceae</taxon>
        <taxon>Crenothrix</taxon>
    </lineage>
</organism>
<dbReference type="OrthoDB" id="517416at2"/>
<dbReference type="AlphaFoldDB" id="A0A1R4GYG4"/>
<keyword evidence="2" id="KW-1185">Reference proteome</keyword>
<proteinExistence type="predicted"/>
<name>A0A1R4GYG4_9GAMM</name>